<organism evidence="1">
    <name type="scientific">marine sediment metagenome</name>
    <dbReference type="NCBI Taxonomy" id="412755"/>
    <lineage>
        <taxon>unclassified sequences</taxon>
        <taxon>metagenomes</taxon>
        <taxon>ecological metagenomes</taxon>
    </lineage>
</organism>
<feature type="non-terminal residue" evidence="1">
    <location>
        <position position="1"/>
    </location>
</feature>
<reference evidence="1" key="1">
    <citation type="journal article" date="2014" name="Front. Microbiol.">
        <title>High frequency of phylogenetically diverse reductive dehalogenase-homologous genes in deep subseafloor sedimentary metagenomes.</title>
        <authorList>
            <person name="Kawai M."/>
            <person name="Futagami T."/>
            <person name="Toyoda A."/>
            <person name="Takaki Y."/>
            <person name="Nishi S."/>
            <person name="Hori S."/>
            <person name="Arai W."/>
            <person name="Tsubouchi T."/>
            <person name="Morono Y."/>
            <person name="Uchiyama I."/>
            <person name="Ito T."/>
            <person name="Fujiyama A."/>
            <person name="Inagaki F."/>
            <person name="Takami H."/>
        </authorList>
    </citation>
    <scope>NUCLEOTIDE SEQUENCE</scope>
    <source>
        <strain evidence="1">Expedition CK06-06</strain>
    </source>
</reference>
<accession>X1VML8</accession>
<dbReference type="EMBL" id="BARW01036825">
    <property type="protein sequence ID" value="GAJ20852.1"/>
    <property type="molecule type" value="Genomic_DNA"/>
</dbReference>
<comment type="caution">
    <text evidence="1">The sequence shown here is derived from an EMBL/GenBank/DDBJ whole genome shotgun (WGS) entry which is preliminary data.</text>
</comment>
<sequence length="82" mass="9217">NGYSIGKPWRFTEFSLAAVVPIARVTEDVRNYKLLSEVKDMVKIKDTGSIYQPPFFIWQATPLCLVAGAGFEPAYRAYGARE</sequence>
<protein>
    <submittedName>
        <fullName evidence="1">Uncharacterized protein</fullName>
    </submittedName>
</protein>
<evidence type="ECO:0000313" key="1">
    <source>
        <dbReference type="EMBL" id="GAJ20852.1"/>
    </source>
</evidence>
<proteinExistence type="predicted"/>
<gene>
    <name evidence="1" type="ORF">S12H4_57050</name>
</gene>
<dbReference type="AlphaFoldDB" id="X1VML8"/>
<name>X1VML8_9ZZZZ</name>